<dbReference type="Gene3D" id="3.40.50.300">
    <property type="entry name" value="P-loop containing nucleotide triphosphate hydrolases"/>
    <property type="match status" value="1"/>
</dbReference>
<dbReference type="EMBL" id="BARS01016446">
    <property type="protein sequence ID" value="GAF87319.1"/>
    <property type="molecule type" value="Genomic_DNA"/>
</dbReference>
<name>X0T236_9ZZZZ</name>
<accession>X0T236</accession>
<proteinExistence type="predicted"/>
<gene>
    <name evidence="3" type="ORF">S01H1_27067</name>
</gene>
<dbReference type="SUPFAM" id="SSF52540">
    <property type="entry name" value="P-loop containing nucleoside triphosphate hydrolases"/>
    <property type="match status" value="1"/>
</dbReference>
<evidence type="ECO:0000259" key="2">
    <source>
        <dbReference type="Pfam" id="PF01583"/>
    </source>
</evidence>
<feature type="non-terminal residue" evidence="3">
    <location>
        <position position="53"/>
    </location>
</feature>
<dbReference type="InterPro" id="IPR027417">
    <property type="entry name" value="P-loop_NTPase"/>
</dbReference>
<keyword evidence="1" id="KW-0808">Transferase</keyword>
<feature type="domain" description="APS kinase" evidence="2">
    <location>
        <begin position="8"/>
        <end position="49"/>
    </location>
</feature>
<evidence type="ECO:0000313" key="3">
    <source>
        <dbReference type="EMBL" id="GAF87319.1"/>
    </source>
</evidence>
<protein>
    <recommendedName>
        <fullName evidence="2">APS kinase domain-containing protein</fullName>
    </recommendedName>
</protein>
<dbReference type="InterPro" id="IPR059117">
    <property type="entry name" value="APS_kinase_dom"/>
</dbReference>
<reference evidence="3" key="1">
    <citation type="journal article" date="2014" name="Front. Microbiol.">
        <title>High frequency of phylogenetically diverse reductive dehalogenase-homologous genes in deep subseafloor sedimentary metagenomes.</title>
        <authorList>
            <person name="Kawai M."/>
            <person name="Futagami T."/>
            <person name="Toyoda A."/>
            <person name="Takaki Y."/>
            <person name="Nishi S."/>
            <person name="Hori S."/>
            <person name="Arai W."/>
            <person name="Tsubouchi T."/>
            <person name="Morono Y."/>
            <person name="Uchiyama I."/>
            <person name="Ito T."/>
            <person name="Fujiyama A."/>
            <person name="Inagaki F."/>
            <person name="Takami H."/>
        </authorList>
    </citation>
    <scope>NUCLEOTIDE SEQUENCE</scope>
    <source>
        <strain evidence="3">Expedition CK06-06</strain>
    </source>
</reference>
<dbReference type="Pfam" id="PF01583">
    <property type="entry name" value="APS_kinase"/>
    <property type="match status" value="1"/>
</dbReference>
<sequence>MNMCGEKMVYFITGRKNSGKTTLAYHLKKILESYGEFVVILDGDEIRKEFPIG</sequence>
<organism evidence="3">
    <name type="scientific">marine sediment metagenome</name>
    <dbReference type="NCBI Taxonomy" id="412755"/>
    <lineage>
        <taxon>unclassified sequences</taxon>
        <taxon>metagenomes</taxon>
        <taxon>ecological metagenomes</taxon>
    </lineage>
</organism>
<comment type="caution">
    <text evidence="3">The sequence shown here is derived from an EMBL/GenBank/DDBJ whole genome shotgun (WGS) entry which is preliminary data.</text>
</comment>
<dbReference type="AlphaFoldDB" id="X0T236"/>
<evidence type="ECO:0000256" key="1">
    <source>
        <dbReference type="ARBA" id="ARBA00022679"/>
    </source>
</evidence>